<feature type="compositionally biased region" description="Polar residues" evidence="6">
    <location>
        <begin position="633"/>
        <end position="645"/>
    </location>
</feature>
<dbReference type="GO" id="GO:0004896">
    <property type="term" value="F:cytokine receptor activity"/>
    <property type="evidence" value="ECO:0007669"/>
    <property type="project" value="TreeGrafter"/>
</dbReference>
<dbReference type="EMBL" id="JAAGNN010000024">
    <property type="protein sequence ID" value="KAF4072925.1"/>
    <property type="molecule type" value="Genomic_DNA"/>
</dbReference>
<name>A0A7J5ZQQ3_AMEME</name>
<feature type="compositionally biased region" description="Polar residues" evidence="6">
    <location>
        <begin position="744"/>
        <end position="754"/>
    </location>
</feature>
<keyword evidence="11" id="KW-1185">Reference proteome</keyword>
<evidence type="ECO:0000256" key="1">
    <source>
        <dbReference type="ARBA" id="ARBA00022729"/>
    </source>
</evidence>
<evidence type="ECO:0000256" key="5">
    <source>
        <dbReference type="ARBA" id="ARBA00023180"/>
    </source>
</evidence>
<feature type="compositionally biased region" description="Polar residues" evidence="6">
    <location>
        <begin position="725"/>
        <end position="734"/>
    </location>
</feature>
<dbReference type="InterPro" id="IPR013783">
    <property type="entry name" value="Ig-like_fold"/>
</dbReference>
<dbReference type="SUPFAM" id="SSF49265">
    <property type="entry name" value="Fibronectin type III"/>
    <property type="match status" value="3"/>
</dbReference>
<feature type="signal peptide" evidence="8">
    <location>
        <begin position="1"/>
        <end position="19"/>
    </location>
</feature>
<evidence type="ECO:0000256" key="8">
    <source>
        <dbReference type="SAM" id="SignalP"/>
    </source>
</evidence>
<feature type="domain" description="Fibronectin type-III" evidence="9">
    <location>
        <begin position="425"/>
        <end position="517"/>
    </location>
</feature>
<keyword evidence="4" id="KW-0675">Receptor</keyword>
<organism evidence="10 11">
    <name type="scientific">Ameiurus melas</name>
    <name type="common">Black bullhead</name>
    <name type="synonym">Silurus melas</name>
    <dbReference type="NCBI Taxonomy" id="219545"/>
    <lineage>
        <taxon>Eukaryota</taxon>
        <taxon>Metazoa</taxon>
        <taxon>Chordata</taxon>
        <taxon>Craniata</taxon>
        <taxon>Vertebrata</taxon>
        <taxon>Euteleostomi</taxon>
        <taxon>Actinopterygii</taxon>
        <taxon>Neopterygii</taxon>
        <taxon>Teleostei</taxon>
        <taxon>Ostariophysi</taxon>
        <taxon>Siluriformes</taxon>
        <taxon>Ictaluridae</taxon>
        <taxon>Ameiurus</taxon>
    </lineage>
</organism>
<evidence type="ECO:0000256" key="7">
    <source>
        <dbReference type="SAM" id="Phobius"/>
    </source>
</evidence>
<dbReference type="CDD" id="cd00063">
    <property type="entry name" value="FN3"/>
    <property type="match status" value="2"/>
</dbReference>
<dbReference type="Proteomes" id="UP000593565">
    <property type="component" value="Unassembled WGS sequence"/>
</dbReference>
<dbReference type="FunFam" id="2.60.40.10:FF:000028">
    <property type="entry name" value="Neuronal cell adhesion molecule"/>
    <property type="match status" value="1"/>
</dbReference>
<feature type="domain" description="Fibronectin type-III" evidence="9">
    <location>
        <begin position="131"/>
        <end position="218"/>
    </location>
</feature>
<protein>
    <recommendedName>
        <fullName evidence="9">Fibronectin type-III domain-containing protein</fullName>
    </recommendedName>
</protein>
<sequence>MQSFLYFGLLMGFIWSTRTISSASAVFCTCKNITLCEKWCDVPEGAHGLSCFGQRSTKEIIKYRCVWSPGQYDKYFLYIKQRRCQEMKTQLFPLKTDDTMTAFALALSGDQKRCALANFSSHPLEIIQCAPPINVTFSRSSGHLDVTSVWEDSNVKQYRLKYREHNTTVWKEVKSQNSINCTVGDTVPSQSYEMQIQCAVTTECPLCPLSEIIRVPPELVDAPVIKETRSYPVQTGQRKITVMWEYVHSQAVENYAVTVQKASGEPTEASNYSVKAQTVTLFLCYSAYKLNISASNKAGSSPVARLVIDAMEDHSDLDRAFQVNLTSNNSFSLSWNNTLSRKYPCYSVEWWASNEESAYATFFTKINNHTLQTPDSVAFQPYKRYHFFLHVRHEKETCNLKNVNNSDQTYGRTQVYLTEGTPLAAPGNVSSSNVTQSSFVTTWSPVPEEDMRGFLQGYVIHYTQDNSKKNITVHPSANSYELLNLRSGSIYCVQLSAYTSAGEGKWSEPKCFDTLDSVAIGGMLAGVVAGVIALLLATQLCFRLLKRSKKLLWPSIPNPCNSNAVQKIEGGQELEVMELLRRPNVEETEEHVSVLEAKKETHSACNVSQDWTKATLMPNMSPTPGDNEPPSSPTFSTTIDSTSNEAFPMDSNHEGSIEVPPEGASNITDPPSVLGTETVLTAVTNPTNAFMSDYTTMELFQQITKAAPLASSSSGAASSDPGQEYFQQSLSLSEKTTRAPDQIYLTNGTVNPLP</sequence>
<dbReference type="AlphaFoldDB" id="A0A7J5ZQQ3"/>
<dbReference type="InterPro" id="IPR003961">
    <property type="entry name" value="FN3_dom"/>
</dbReference>
<dbReference type="PANTHER" id="PTHR23036:SF194">
    <property type="entry name" value="FIBRONECTIN TYPE-III DOMAIN-CONTAINING PROTEIN"/>
    <property type="match status" value="1"/>
</dbReference>
<dbReference type="SMART" id="SM00060">
    <property type="entry name" value="FN3"/>
    <property type="match status" value="3"/>
</dbReference>
<dbReference type="GO" id="GO:0019955">
    <property type="term" value="F:cytokine binding"/>
    <property type="evidence" value="ECO:0007669"/>
    <property type="project" value="TreeGrafter"/>
</dbReference>
<keyword evidence="1 8" id="KW-0732">Signal</keyword>
<feature type="region of interest" description="Disordered" evidence="6">
    <location>
        <begin position="711"/>
        <end position="754"/>
    </location>
</feature>
<evidence type="ECO:0000256" key="4">
    <source>
        <dbReference type="ARBA" id="ARBA00023170"/>
    </source>
</evidence>
<dbReference type="Pfam" id="PF00041">
    <property type="entry name" value="fn3"/>
    <property type="match status" value="1"/>
</dbReference>
<dbReference type="GO" id="GO:0043235">
    <property type="term" value="C:receptor complex"/>
    <property type="evidence" value="ECO:0007669"/>
    <property type="project" value="TreeGrafter"/>
</dbReference>
<evidence type="ECO:0000313" key="11">
    <source>
        <dbReference type="Proteomes" id="UP000593565"/>
    </source>
</evidence>
<gene>
    <name evidence="10" type="ORF">AMELA_G00253070</name>
</gene>
<dbReference type="PANTHER" id="PTHR23036">
    <property type="entry name" value="CYTOKINE RECEPTOR"/>
    <property type="match status" value="1"/>
</dbReference>
<feature type="region of interest" description="Disordered" evidence="6">
    <location>
        <begin position="619"/>
        <end position="670"/>
    </location>
</feature>
<dbReference type="InterPro" id="IPR036116">
    <property type="entry name" value="FN3_sf"/>
</dbReference>
<reference evidence="10 11" key="1">
    <citation type="submission" date="2020-02" db="EMBL/GenBank/DDBJ databases">
        <title>A chromosome-scale genome assembly of the black bullhead catfish (Ameiurus melas).</title>
        <authorList>
            <person name="Wen M."/>
            <person name="Zham M."/>
            <person name="Cabau C."/>
            <person name="Klopp C."/>
            <person name="Donnadieu C."/>
            <person name="Roques C."/>
            <person name="Bouchez O."/>
            <person name="Lampietro C."/>
            <person name="Jouanno E."/>
            <person name="Herpin A."/>
            <person name="Louis A."/>
            <person name="Berthelot C."/>
            <person name="Parey E."/>
            <person name="Roest-Crollius H."/>
            <person name="Braasch I."/>
            <person name="Postlethwait J."/>
            <person name="Robinson-Rechavi M."/>
            <person name="Echchiki A."/>
            <person name="Begum T."/>
            <person name="Montfort J."/>
            <person name="Schartl M."/>
            <person name="Bobe J."/>
            <person name="Guiguen Y."/>
        </authorList>
    </citation>
    <scope>NUCLEOTIDE SEQUENCE [LARGE SCALE GENOMIC DNA]</scope>
    <source>
        <strain evidence="10">M_S1</strain>
        <tissue evidence="10">Blood</tissue>
    </source>
</reference>
<keyword evidence="3" id="KW-1015">Disulfide bond</keyword>
<keyword evidence="5" id="KW-0325">Glycoprotein</keyword>
<feature type="transmembrane region" description="Helical" evidence="7">
    <location>
        <begin position="518"/>
        <end position="542"/>
    </location>
</feature>
<accession>A0A7J5ZQQ3</accession>
<evidence type="ECO:0000256" key="2">
    <source>
        <dbReference type="ARBA" id="ARBA00022737"/>
    </source>
</evidence>
<keyword evidence="7" id="KW-0812">Transmembrane</keyword>
<evidence type="ECO:0000313" key="10">
    <source>
        <dbReference type="EMBL" id="KAF4072925.1"/>
    </source>
</evidence>
<keyword evidence="7" id="KW-1133">Transmembrane helix</keyword>
<keyword evidence="7" id="KW-0472">Membrane</keyword>
<evidence type="ECO:0000256" key="3">
    <source>
        <dbReference type="ARBA" id="ARBA00023157"/>
    </source>
</evidence>
<dbReference type="GO" id="GO:0009897">
    <property type="term" value="C:external side of plasma membrane"/>
    <property type="evidence" value="ECO:0007669"/>
    <property type="project" value="TreeGrafter"/>
</dbReference>
<comment type="caution">
    <text evidence="10">The sequence shown here is derived from an EMBL/GenBank/DDBJ whole genome shotgun (WGS) entry which is preliminary data.</text>
</comment>
<dbReference type="Gene3D" id="2.60.40.10">
    <property type="entry name" value="Immunoglobulins"/>
    <property type="match status" value="3"/>
</dbReference>
<dbReference type="InterPro" id="IPR050379">
    <property type="entry name" value="Type-I_Cytokine_Rcpt"/>
</dbReference>
<evidence type="ECO:0000256" key="6">
    <source>
        <dbReference type="SAM" id="MobiDB-lite"/>
    </source>
</evidence>
<keyword evidence="2" id="KW-0677">Repeat</keyword>
<dbReference type="PROSITE" id="PS50853">
    <property type="entry name" value="FN3"/>
    <property type="match status" value="2"/>
</dbReference>
<feature type="chain" id="PRO_5029447146" description="Fibronectin type-III domain-containing protein" evidence="8">
    <location>
        <begin position="20"/>
        <end position="754"/>
    </location>
</feature>
<evidence type="ECO:0000259" key="9">
    <source>
        <dbReference type="PROSITE" id="PS50853"/>
    </source>
</evidence>
<proteinExistence type="predicted"/>